<dbReference type="GO" id="GO:0016020">
    <property type="term" value="C:membrane"/>
    <property type="evidence" value="ECO:0007669"/>
    <property type="project" value="UniProtKB-SubCell"/>
</dbReference>
<evidence type="ECO:0000256" key="2">
    <source>
        <dbReference type="ARBA" id="ARBA00022679"/>
    </source>
</evidence>
<dbReference type="PROSITE" id="PS50216">
    <property type="entry name" value="DHHC"/>
    <property type="match status" value="1"/>
</dbReference>
<organism evidence="9 10">
    <name type="scientific">Holothuria leucospilota</name>
    <name type="common">Black long sea cucumber</name>
    <name type="synonym">Mertensiothuria leucospilota</name>
    <dbReference type="NCBI Taxonomy" id="206669"/>
    <lineage>
        <taxon>Eukaryota</taxon>
        <taxon>Metazoa</taxon>
        <taxon>Echinodermata</taxon>
        <taxon>Eleutherozoa</taxon>
        <taxon>Echinozoa</taxon>
        <taxon>Holothuroidea</taxon>
        <taxon>Aspidochirotacea</taxon>
        <taxon>Aspidochirotida</taxon>
        <taxon>Holothuriidae</taxon>
        <taxon>Holothuria</taxon>
    </lineage>
</organism>
<evidence type="ECO:0000313" key="10">
    <source>
        <dbReference type="Proteomes" id="UP001152320"/>
    </source>
</evidence>
<evidence type="ECO:0000256" key="3">
    <source>
        <dbReference type="ARBA" id="ARBA00022692"/>
    </source>
</evidence>
<protein>
    <recommendedName>
        <fullName evidence="7">Palmitoyltransferase</fullName>
        <ecNumber evidence="7">2.3.1.225</ecNumber>
    </recommendedName>
</protein>
<comment type="catalytic activity">
    <reaction evidence="7">
        <text>L-cysteinyl-[protein] + hexadecanoyl-CoA = S-hexadecanoyl-L-cysteinyl-[protein] + CoA</text>
        <dbReference type="Rhea" id="RHEA:36683"/>
        <dbReference type="Rhea" id="RHEA-COMP:10131"/>
        <dbReference type="Rhea" id="RHEA-COMP:11032"/>
        <dbReference type="ChEBI" id="CHEBI:29950"/>
        <dbReference type="ChEBI" id="CHEBI:57287"/>
        <dbReference type="ChEBI" id="CHEBI:57379"/>
        <dbReference type="ChEBI" id="CHEBI:74151"/>
        <dbReference type="EC" id="2.3.1.225"/>
    </reaction>
</comment>
<feature type="transmembrane region" description="Helical" evidence="7">
    <location>
        <begin position="192"/>
        <end position="218"/>
    </location>
</feature>
<evidence type="ECO:0000256" key="4">
    <source>
        <dbReference type="ARBA" id="ARBA00022989"/>
    </source>
</evidence>
<dbReference type="OrthoDB" id="331948at2759"/>
<evidence type="ECO:0000313" key="9">
    <source>
        <dbReference type="EMBL" id="KAJ8023006.1"/>
    </source>
</evidence>
<keyword evidence="10" id="KW-1185">Reference proteome</keyword>
<evidence type="ECO:0000256" key="1">
    <source>
        <dbReference type="ARBA" id="ARBA00004141"/>
    </source>
</evidence>
<dbReference type="EMBL" id="JAIZAY010000020">
    <property type="protein sequence ID" value="KAJ8023006.1"/>
    <property type="molecule type" value="Genomic_DNA"/>
</dbReference>
<reference evidence="9" key="1">
    <citation type="submission" date="2021-10" db="EMBL/GenBank/DDBJ databases">
        <title>Tropical sea cucumber genome reveals ecological adaptation and Cuvierian tubules defense mechanism.</title>
        <authorList>
            <person name="Chen T."/>
        </authorList>
    </citation>
    <scope>NUCLEOTIDE SEQUENCE</scope>
    <source>
        <strain evidence="9">Nanhai2018</strain>
        <tissue evidence="9">Muscle</tissue>
    </source>
</reference>
<dbReference type="InterPro" id="IPR039859">
    <property type="entry name" value="PFA4/ZDH16/20/ERF2-like"/>
</dbReference>
<comment type="subcellular location">
    <subcellularLocation>
        <location evidence="1">Membrane</location>
        <topology evidence="1">Multi-pass membrane protein</topology>
    </subcellularLocation>
</comment>
<feature type="transmembrane region" description="Helical" evidence="7">
    <location>
        <begin position="48"/>
        <end position="67"/>
    </location>
</feature>
<feature type="transmembrane region" description="Helical" evidence="7">
    <location>
        <begin position="12"/>
        <end position="36"/>
    </location>
</feature>
<name>A0A9Q0YKE9_HOLLE</name>
<comment type="caution">
    <text evidence="9">The sequence shown here is derived from an EMBL/GenBank/DDBJ whole genome shotgun (WGS) entry which is preliminary data.</text>
</comment>
<dbReference type="AlphaFoldDB" id="A0A9Q0YKE9"/>
<keyword evidence="6 7" id="KW-0012">Acyltransferase</keyword>
<keyword evidence="4 7" id="KW-1133">Transmembrane helix</keyword>
<evidence type="ECO:0000259" key="8">
    <source>
        <dbReference type="Pfam" id="PF01529"/>
    </source>
</evidence>
<dbReference type="EC" id="2.3.1.225" evidence="7"/>
<keyword evidence="2 7" id="KW-0808">Transferase</keyword>
<dbReference type="PANTHER" id="PTHR12246">
    <property type="entry name" value="PALMITOYLTRANSFERASE ZDHHC16"/>
    <property type="match status" value="1"/>
</dbReference>
<dbReference type="GO" id="GO:0019706">
    <property type="term" value="F:protein-cysteine S-palmitoyltransferase activity"/>
    <property type="evidence" value="ECO:0007669"/>
    <property type="project" value="UniProtKB-EC"/>
</dbReference>
<sequence length="407" mass="47296">MCFGPFRVLRPLCHWGPIITISLVTFITVSAIISYLEVFPPTLDHPGRIIHFIFMLMWPIVIFNNYFQAVFLGPGFVPLGWVPEDKTAITKLQYCIHCEGYKAPRSHHCRQCKRCVMKMDHHCPWINTCCGHRNHTRFIYFLITAPLGCFHGAIILGITIYVKMYQILYVASNPRTRHKFQFSSSPFVEFNVYHLICCFIGIGASLGVMIAVGFLLYVQISVARKNETGIESWIKAKAEAREREDEFIYPYNLGWKENLKQVITWQGRPKGDGFTWPVVEGCDQYTLTVEQLTQKERKKHRTIEYIAVEDYSGSWFPITKGLCTCCRVPISEEPRIPISEGDTIMVTRWKKYWLYGDKCLTDEDKEDGLVRVRGWFPRRCVEKVMVEYSESDHNHTSDKDENTKKTD</sequence>
<evidence type="ECO:0000256" key="7">
    <source>
        <dbReference type="RuleBase" id="RU079119"/>
    </source>
</evidence>
<keyword evidence="3 7" id="KW-0812">Transmembrane</keyword>
<gene>
    <name evidence="9" type="ORF">HOLleu_38061</name>
</gene>
<feature type="domain" description="Palmitoyltransferase DHHC" evidence="8">
    <location>
        <begin position="91"/>
        <end position="234"/>
    </location>
</feature>
<proteinExistence type="inferred from homology"/>
<keyword evidence="5 7" id="KW-0472">Membrane</keyword>
<dbReference type="InterPro" id="IPR001594">
    <property type="entry name" value="Palmitoyltrfase_DHHC"/>
</dbReference>
<accession>A0A9Q0YKE9</accession>
<feature type="transmembrane region" description="Helical" evidence="7">
    <location>
        <begin position="138"/>
        <end position="162"/>
    </location>
</feature>
<evidence type="ECO:0000256" key="5">
    <source>
        <dbReference type="ARBA" id="ARBA00023136"/>
    </source>
</evidence>
<evidence type="ECO:0000256" key="6">
    <source>
        <dbReference type="ARBA" id="ARBA00023315"/>
    </source>
</evidence>
<dbReference type="Pfam" id="PF01529">
    <property type="entry name" value="DHHC"/>
    <property type="match status" value="1"/>
</dbReference>
<comment type="domain">
    <text evidence="7">The DHHC domain is required for palmitoyltransferase activity.</text>
</comment>
<comment type="similarity">
    <text evidence="7">Belongs to the DHHC palmitoyltransferase family.</text>
</comment>
<dbReference type="Proteomes" id="UP001152320">
    <property type="component" value="Chromosome 20"/>
</dbReference>